<name>A0A2B7Z352_9EURO</name>
<evidence type="ECO:0000313" key="2">
    <source>
        <dbReference type="Proteomes" id="UP000226031"/>
    </source>
</evidence>
<dbReference type="Proteomes" id="UP000226031">
    <property type="component" value="Unassembled WGS sequence"/>
</dbReference>
<keyword evidence="2" id="KW-1185">Reference proteome</keyword>
<proteinExistence type="predicted"/>
<reference evidence="1 2" key="1">
    <citation type="submission" date="2017-10" db="EMBL/GenBank/DDBJ databases">
        <title>Comparative genomics in systemic dimorphic fungi from Ajellomycetaceae.</title>
        <authorList>
            <person name="Munoz J.F."/>
            <person name="Mcewen J.G."/>
            <person name="Clay O.K."/>
            <person name="Cuomo C.A."/>
        </authorList>
    </citation>
    <scope>NUCLEOTIDE SEQUENCE [LARGE SCALE GENOMIC DNA]</scope>
    <source>
        <strain evidence="1 2">UAMH4076</strain>
    </source>
</reference>
<organism evidence="1 2">
    <name type="scientific">[Emmonsia] crescens</name>
    <dbReference type="NCBI Taxonomy" id="73230"/>
    <lineage>
        <taxon>Eukaryota</taxon>
        <taxon>Fungi</taxon>
        <taxon>Dikarya</taxon>
        <taxon>Ascomycota</taxon>
        <taxon>Pezizomycotina</taxon>
        <taxon>Eurotiomycetes</taxon>
        <taxon>Eurotiomycetidae</taxon>
        <taxon>Onygenales</taxon>
        <taxon>Ajellomycetaceae</taxon>
        <taxon>Emergomyces</taxon>
    </lineage>
</organism>
<dbReference type="AlphaFoldDB" id="A0A2B7Z352"/>
<evidence type="ECO:0000313" key="1">
    <source>
        <dbReference type="EMBL" id="PGH30794.1"/>
    </source>
</evidence>
<sequence>MAKQRGKVVEYPWKDPLRFWVWGENPRDGSFCENPPRDSWSSRLLTNQISSSNVNPHSGLRPWLLSRPMEKRGYDKRVDTVIATSLGFEYPRSGVGLVADDETPVKISCLRRVVAIVRRYEPFLHTDR</sequence>
<protein>
    <submittedName>
        <fullName evidence="1">Uncharacterized protein</fullName>
    </submittedName>
</protein>
<accession>A0A2B7Z352</accession>
<dbReference type="EMBL" id="PDND01000155">
    <property type="protein sequence ID" value="PGH30794.1"/>
    <property type="molecule type" value="Genomic_DNA"/>
</dbReference>
<comment type="caution">
    <text evidence="1">The sequence shown here is derived from an EMBL/GenBank/DDBJ whole genome shotgun (WGS) entry which is preliminary data.</text>
</comment>
<gene>
    <name evidence="1" type="ORF">GX50_06422</name>
</gene>